<dbReference type="PANTHER" id="PTHR46826:SF1">
    <property type="entry name" value="TVP38_TMEM64 FAMILY MEMBRANE PROTEIN YDJX"/>
    <property type="match status" value="1"/>
</dbReference>
<accession>A0A813ICQ6</accession>
<dbReference type="AlphaFoldDB" id="A0A813ICQ6"/>
<feature type="region of interest" description="Disordered" evidence="1">
    <location>
        <begin position="449"/>
        <end position="480"/>
    </location>
</feature>
<comment type="caution">
    <text evidence="3">The sequence shown here is derived from an EMBL/GenBank/DDBJ whole genome shotgun (WGS) entry which is preliminary data.</text>
</comment>
<organism evidence="3 4">
    <name type="scientific">Polarella glacialis</name>
    <name type="common">Dinoflagellate</name>
    <dbReference type="NCBI Taxonomy" id="89957"/>
    <lineage>
        <taxon>Eukaryota</taxon>
        <taxon>Sar</taxon>
        <taxon>Alveolata</taxon>
        <taxon>Dinophyceae</taxon>
        <taxon>Suessiales</taxon>
        <taxon>Suessiaceae</taxon>
        <taxon>Polarella</taxon>
    </lineage>
</organism>
<dbReference type="Pfam" id="PF09335">
    <property type="entry name" value="VTT_dom"/>
    <property type="match status" value="1"/>
</dbReference>
<reference evidence="3" key="1">
    <citation type="submission" date="2021-02" db="EMBL/GenBank/DDBJ databases">
        <authorList>
            <person name="Dougan E. K."/>
            <person name="Rhodes N."/>
            <person name="Thang M."/>
            <person name="Chan C."/>
        </authorList>
    </citation>
    <scope>NUCLEOTIDE SEQUENCE</scope>
</reference>
<dbReference type="InterPro" id="IPR053240">
    <property type="entry name" value="VTT_domain"/>
</dbReference>
<evidence type="ECO:0000256" key="1">
    <source>
        <dbReference type="SAM" id="MobiDB-lite"/>
    </source>
</evidence>
<dbReference type="EMBL" id="CAJNNW010006630">
    <property type="protein sequence ID" value="CAE8648470.1"/>
    <property type="molecule type" value="Genomic_DNA"/>
</dbReference>
<gene>
    <name evidence="3" type="ORF">PGLA2088_LOCUS6591</name>
</gene>
<evidence type="ECO:0000313" key="4">
    <source>
        <dbReference type="Proteomes" id="UP000626109"/>
    </source>
</evidence>
<dbReference type="Proteomes" id="UP000626109">
    <property type="component" value="Unassembled WGS sequence"/>
</dbReference>
<dbReference type="InterPro" id="IPR032816">
    <property type="entry name" value="VTT_dom"/>
</dbReference>
<evidence type="ECO:0000313" key="3">
    <source>
        <dbReference type="EMBL" id="CAE8648470.1"/>
    </source>
</evidence>
<proteinExistence type="predicted"/>
<sequence length="879" mass="95548">MAYFSLEPKKKPERDCKKDIIFVRSVSIRMPHGFAFVVQAKLHALTLQGAIPYVWAPEGAEATPWTVLEIEHTREKQNVGGGAAAKSLPPDKEDLFDKAAAVRIRLSQTLAGIRPVTDFPKWLRMLRQTKFKNNRLEALCLPDLNQPGWFQDSNLRVLARSLFGLTEREIADHLQIVADADRMEVNEPGWNKLIADWVRKGAHSDELGQVKHANSKALREGNSAEFFQGKEGSKAEQNVNRMMDVAPAKEGKKAIPKTTRGIPATRQPQVRRVRGRVHRLYLKAPQGGGEAATPFQLVESMGLPMSRFSLGTAGRIKYMVSCSFRKTVQVSVNSEQDLLRGTSSKTHRLTFSDASVHNYDETAAMGGIDSEGGSDDCVFHYYVKVTAALFSRAFASHSGSTRPGAGCQLSAALATATATAVLSWRLCSVGGSSSFVRPGLRPPLAARATPLTAQSSDNNNDNYNNDNNNHNNNSESAAAASQGLDVGQVVGRWWNETYEFWDALEIWNAIPIQEDSDPAAVAVVQKTDIVMRLGKDKTKDERAADKELDAAAAALPGLMLAYYQMRFTRLFNKRAIKRGFSSTVVYANVALLFAFVRVIAPRLLAANNLDEFFDAAKSLGLPDRATLSGILDSVSAYDTSVKVGLYVLAFCLEKLFLLTEFLPIQIGLKTVAPIIFGGLVPGALASATCETLAALCNFFVGRTFLTERLRSLSFFGSPALGDASWFEALNRRSKDDGFRLSLLLRLAPILPLPFDATWYLLGALPVGALEFTAAHWLGCLKTAFLDASFGMLLLTSVGLDDSEVKVKAQEIVLTETAAFGVVALLVSTVASKLINEMLDLDGEAAAENTATANDNVQATTASASVTEADAAASLARRVD</sequence>
<evidence type="ECO:0000259" key="2">
    <source>
        <dbReference type="Pfam" id="PF09335"/>
    </source>
</evidence>
<protein>
    <recommendedName>
        <fullName evidence="2">VTT domain-containing protein</fullName>
    </recommendedName>
</protein>
<dbReference type="PANTHER" id="PTHR46826">
    <property type="match status" value="1"/>
</dbReference>
<name>A0A813ICQ6_POLGL</name>
<feature type="domain" description="VTT" evidence="2">
    <location>
        <begin position="672"/>
        <end position="790"/>
    </location>
</feature>